<dbReference type="GO" id="GO:0009003">
    <property type="term" value="F:signal peptidase activity"/>
    <property type="evidence" value="ECO:0007669"/>
    <property type="project" value="UniProtKB-EC"/>
</dbReference>
<dbReference type="PROSITE" id="PS00761">
    <property type="entry name" value="SPASE_I_3"/>
    <property type="match status" value="1"/>
</dbReference>
<organism evidence="10 11">
    <name type="scientific">Bilifractor porci</name>
    <dbReference type="NCBI Taxonomy" id="2606636"/>
    <lineage>
        <taxon>Bacteria</taxon>
        <taxon>Bacillati</taxon>
        <taxon>Bacillota</taxon>
        <taxon>Clostridia</taxon>
        <taxon>Lachnospirales</taxon>
        <taxon>Lachnospiraceae</taxon>
        <taxon>Bilifractor</taxon>
    </lineage>
</organism>
<evidence type="ECO:0000256" key="6">
    <source>
        <dbReference type="PIRSR" id="PIRSR600223-1"/>
    </source>
</evidence>
<gene>
    <name evidence="10" type="primary">lepB</name>
    <name evidence="10" type="ORF">FYJ60_02025</name>
</gene>
<feature type="active site" evidence="6">
    <location>
        <position position="78"/>
    </location>
</feature>
<keyword evidence="5 7" id="KW-0378">Hydrolase</keyword>
<evidence type="ECO:0000313" key="11">
    <source>
        <dbReference type="Proteomes" id="UP000466864"/>
    </source>
</evidence>
<dbReference type="InterPro" id="IPR000223">
    <property type="entry name" value="Pept_S26A_signal_pept_1"/>
</dbReference>
<comment type="similarity">
    <text evidence="3 7">Belongs to the peptidase S26 family.</text>
</comment>
<dbReference type="EC" id="3.4.21.89" evidence="4 7"/>
<dbReference type="InterPro" id="IPR036286">
    <property type="entry name" value="LexA/Signal_pep-like_sf"/>
</dbReference>
<dbReference type="InterPro" id="IPR019758">
    <property type="entry name" value="Pept_S26A_signal_pept_1_CS"/>
</dbReference>
<feature type="transmembrane region" description="Helical" evidence="7">
    <location>
        <begin position="51"/>
        <end position="72"/>
    </location>
</feature>
<dbReference type="GO" id="GO:0006465">
    <property type="term" value="P:signal peptide processing"/>
    <property type="evidence" value="ECO:0007669"/>
    <property type="project" value="InterPro"/>
</dbReference>
<evidence type="ECO:0000313" key="10">
    <source>
        <dbReference type="EMBL" id="MST81112.1"/>
    </source>
</evidence>
<dbReference type="Pfam" id="PF10502">
    <property type="entry name" value="Peptidase_S26"/>
    <property type="match status" value="1"/>
</dbReference>
<feature type="domain" description="Peptidase S26" evidence="9">
    <location>
        <begin position="50"/>
        <end position="200"/>
    </location>
</feature>
<dbReference type="Gene3D" id="2.10.109.10">
    <property type="entry name" value="Umud Fragment, subunit A"/>
    <property type="match status" value="1"/>
</dbReference>
<dbReference type="RefSeq" id="WP_154456907.1">
    <property type="nucleotide sequence ID" value="NZ_VUMV01000001.1"/>
</dbReference>
<comment type="subcellular location">
    <subcellularLocation>
        <location evidence="2">Cell membrane</location>
        <topology evidence="2">Single-pass type II membrane protein</topology>
    </subcellularLocation>
    <subcellularLocation>
        <location evidence="7">Membrane</location>
        <topology evidence="7">Single-pass type II membrane protein</topology>
    </subcellularLocation>
</comment>
<accession>A0A7X2TMF6</accession>
<dbReference type="SUPFAM" id="SSF51306">
    <property type="entry name" value="LexA/Signal peptidase"/>
    <property type="match status" value="1"/>
</dbReference>
<dbReference type="PANTHER" id="PTHR43390">
    <property type="entry name" value="SIGNAL PEPTIDASE I"/>
    <property type="match status" value="1"/>
</dbReference>
<dbReference type="GO" id="GO:0004252">
    <property type="term" value="F:serine-type endopeptidase activity"/>
    <property type="evidence" value="ECO:0007669"/>
    <property type="project" value="InterPro"/>
</dbReference>
<keyword evidence="7" id="KW-0645">Protease</keyword>
<feature type="active site" evidence="6">
    <location>
        <position position="114"/>
    </location>
</feature>
<sequence>MSDYCSEEKINGTAGQDAPAEKLSVTTEELQSEIDRVAYQRKFRDTLRSTIFILITVAAAAVLIATLILPIFRIVGTSMSPTLDEGNVVLALKDKNVHQGDLVAFYYNNRVLVKRVIATSGEWVSIDANGNVYVNDQLLDEPYLKEKSLGSCDLDFPYQVPDGTVFVMGDHRDVSIDSRTKAMGCISGDEMIGKLWIRIWPLKQFGAVR</sequence>
<comment type="caution">
    <text evidence="10">The sequence shown here is derived from an EMBL/GenBank/DDBJ whole genome shotgun (WGS) entry which is preliminary data.</text>
</comment>
<evidence type="ECO:0000256" key="7">
    <source>
        <dbReference type="RuleBase" id="RU362042"/>
    </source>
</evidence>
<evidence type="ECO:0000259" key="9">
    <source>
        <dbReference type="Pfam" id="PF10502"/>
    </source>
</evidence>
<evidence type="ECO:0000256" key="2">
    <source>
        <dbReference type="ARBA" id="ARBA00004401"/>
    </source>
</evidence>
<protein>
    <recommendedName>
        <fullName evidence="4 7">Signal peptidase I</fullName>
        <ecNumber evidence="4 7">3.4.21.89</ecNumber>
    </recommendedName>
</protein>
<dbReference type="PANTHER" id="PTHR43390:SF1">
    <property type="entry name" value="CHLOROPLAST PROCESSING PEPTIDASE"/>
    <property type="match status" value="1"/>
</dbReference>
<evidence type="ECO:0000256" key="1">
    <source>
        <dbReference type="ARBA" id="ARBA00000677"/>
    </source>
</evidence>
<evidence type="ECO:0000256" key="8">
    <source>
        <dbReference type="SAM" id="MobiDB-lite"/>
    </source>
</evidence>
<dbReference type="CDD" id="cd06530">
    <property type="entry name" value="S26_SPase_I"/>
    <property type="match status" value="1"/>
</dbReference>
<dbReference type="PRINTS" id="PR00727">
    <property type="entry name" value="LEADERPTASE"/>
</dbReference>
<dbReference type="EMBL" id="VUMV01000001">
    <property type="protein sequence ID" value="MST81112.1"/>
    <property type="molecule type" value="Genomic_DNA"/>
</dbReference>
<keyword evidence="7" id="KW-0812">Transmembrane</keyword>
<evidence type="ECO:0000256" key="5">
    <source>
        <dbReference type="ARBA" id="ARBA00022801"/>
    </source>
</evidence>
<evidence type="ECO:0000256" key="4">
    <source>
        <dbReference type="ARBA" id="ARBA00013208"/>
    </source>
</evidence>
<dbReference type="GO" id="GO:0005886">
    <property type="term" value="C:plasma membrane"/>
    <property type="evidence" value="ECO:0007669"/>
    <property type="project" value="UniProtKB-SubCell"/>
</dbReference>
<dbReference type="Proteomes" id="UP000466864">
    <property type="component" value="Unassembled WGS sequence"/>
</dbReference>
<dbReference type="AlphaFoldDB" id="A0A7X2TMF6"/>
<reference evidence="10 11" key="1">
    <citation type="submission" date="2019-08" db="EMBL/GenBank/DDBJ databases">
        <title>In-depth cultivation of the pig gut microbiome towards novel bacterial diversity and tailored functional studies.</title>
        <authorList>
            <person name="Wylensek D."/>
            <person name="Hitch T.C.A."/>
            <person name="Clavel T."/>
        </authorList>
    </citation>
    <scope>NUCLEOTIDE SEQUENCE [LARGE SCALE GENOMIC DNA]</scope>
    <source>
        <strain evidence="10 11">Oil+RF-744-WCA-WT-13</strain>
    </source>
</reference>
<name>A0A7X2TMF6_9FIRM</name>
<keyword evidence="11" id="KW-1185">Reference proteome</keyword>
<proteinExistence type="inferred from homology"/>
<feature type="region of interest" description="Disordered" evidence="8">
    <location>
        <begin position="1"/>
        <end position="22"/>
    </location>
</feature>
<dbReference type="NCBIfam" id="TIGR02227">
    <property type="entry name" value="sigpep_I_bact"/>
    <property type="match status" value="1"/>
</dbReference>
<dbReference type="InterPro" id="IPR019533">
    <property type="entry name" value="Peptidase_S26"/>
</dbReference>
<evidence type="ECO:0000256" key="3">
    <source>
        <dbReference type="ARBA" id="ARBA00009370"/>
    </source>
</evidence>
<keyword evidence="7" id="KW-1133">Transmembrane helix</keyword>
<comment type="catalytic activity">
    <reaction evidence="1 7">
        <text>Cleavage of hydrophobic, N-terminal signal or leader sequences from secreted and periplasmic proteins.</text>
        <dbReference type="EC" id="3.4.21.89"/>
    </reaction>
</comment>
<keyword evidence="7" id="KW-0472">Membrane</keyword>
<feature type="compositionally biased region" description="Basic and acidic residues" evidence="8">
    <location>
        <begin position="1"/>
        <end position="10"/>
    </location>
</feature>